<dbReference type="eggNOG" id="COG2430">
    <property type="taxonomic scope" value="Bacteria"/>
</dbReference>
<dbReference type="STRING" id="1318628.MARLIPOL_13794"/>
<evidence type="ECO:0000313" key="1">
    <source>
        <dbReference type="EMBL" id="EON91523.1"/>
    </source>
</evidence>
<comment type="caution">
    <text evidence="1">The sequence shown here is derived from an EMBL/GenBank/DDBJ whole genome shotgun (WGS) entry which is preliminary data.</text>
</comment>
<name>R8AYU5_9GAMM</name>
<protein>
    <submittedName>
        <fullName evidence="1">Uncharacterized protein</fullName>
    </submittedName>
</protein>
<dbReference type="AlphaFoldDB" id="R8AYU5"/>
<evidence type="ECO:0000313" key="2">
    <source>
        <dbReference type="Proteomes" id="UP000016540"/>
    </source>
</evidence>
<organism evidence="1 2">
    <name type="scientific">Marinobacter lipolyticus SM19</name>
    <dbReference type="NCBI Taxonomy" id="1318628"/>
    <lineage>
        <taxon>Bacteria</taxon>
        <taxon>Pseudomonadati</taxon>
        <taxon>Pseudomonadota</taxon>
        <taxon>Gammaproteobacteria</taxon>
        <taxon>Pseudomonadales</taxon>
        <taxon>Marinobacteraceae</taxon>
        <taxon>Marinobacter</taxon>
    </lineage>
</organism>
<sequence length="272" mass="30382">MADNNDESAQPRDGAWAHPYTLKSGQTQCHELSQTRLWVTRLDLEWQIRSETVKADTDPMRWTEQISHVLPGTEVPLQRFVKPDDSNEVVFLPALANLPTVIRPYQPLTIPAGGECTIYVGTVVWMQVCVGLQRTLLAELALSEPSQTWVGRNTMEGELCYSAPSFARLVLEAVPKRPWRAITPVKIVNRRTEPLLLERFSLPTPLLSLYQNERGQLWTPAVTVVCETEMNSASLNVEQTVVKAAGACKLVSPAREKGGRGRLVGTFDRMFG</sequence>
<accession>R8AYU5</accession>
<dbReference type="Proteomes" id="UP000016540">
    <property type="component" value="Unassembled WGS sequence"/>
</dbReference>
<dbReference type="OrthoDB" id="6695259at2"/>
<dbReference type="HOGENOM" id="CLU_053683_0_0_6"/>
<proteinExistence type="predicted"/>
<dbReference type="PATRIC" id="fig|1318628.3.peg.2757"/>
<keyword evidence="2" id="KW-1185">Reference proteome</keyword>
<dbReference type="RefSeq" id="WP_012138878.1">
    <property type="nucleotide sequence ID" value="NZ_KE007326.1"/>
</dbReference>
<reference evidence="1 2" key="1">
    <citation type="journal article" date="2013" name="Genome Announc.">
        <title>Draft Genome Sequence of the Moderately Halophilic Bacterium Marinobacter lipolyticus Strain SM19.</title>
        <authorList>
            <person name="Papke R.T."/>
            <person name="de la Haba R.R."/>
            <person name="Infante-Dominguez C."/>
            <person name="Perez D."/>
            <person name="Sanchez-Porro C."/>
            <person name="Lapierre P."/>
            <person name="Ventosa A."/>
        </authorList>
    </citation>
    <scope>NUCLEOTIDE SEQUENCE [LARGE SCALE GENOMIC DNA]</scope>
    <source>
        <strain evidence="1 2">SM19</strain>
    </source>
</reference>
<dbReference type="EMBL" id="ASAD01000015">
    <property type="protein sequence ID" value="EON91523.1"/>
    <property type="molecule type" value="Genomic_DNA"/>
</dbReference>
<gene>
    <name evidence="1" type="ORF">MARLIPOL_13794</name>
</gene>